<dbReference type="AlphaFoldDB" id="A0A4S8LEP8"/>
<feature type="region of interest" description="Disordered" evidence="5">
    <location>
        <begin position="67"/>
        <end position="89"/>
    </location>
</feature>
<protein>
    <recommendedName>
        <fullName evidence="9">WD40 repeat-like protein</fullName>
    </recommendedName>
</protein>
<dbReference type="GO" id="GO:0034511">
    <property type="term" value="F:U3 snoRNA binding"/>
    <property type="evidence" value="ECO:0007669"/>
    <property type="project" value="InterPro"/>
</dbReference>
<dbReference type="SUPFAM" id="SSF50978">
    <property type="entry name" value="WD40 repeat-like"/>
    <property type="match status" value="1"/>
</dbReference>
<name>A0A4S8LEP8_DENBC</name>
<evidence type="ECO:0000313" key="7">
    <source>
        <dbReference type="EMBL" id="THU86918.1"/>
    </source>
</evidence>
<evidence type="ECO:0008006" key="9">
    <source>
        <dbReference type="Google" id="ProtNLM"/>
    </source>
</evidence>
<keyword evidence="3" id="KW-0677">Repeat</keyword>
<dbReference type="GO" id="GO:0032040">
    <property type="term" value="C:small-subunit processome"/>
    <property type="evidence" value="ECO:0007669"/>
    <property type="project" value="TreeGrafter"/>
</dbReference>
<proteinExistence type="predicted"/>
<dbReference type="OrthoDB" id="189968at2759"/>
<gene>
    <name evidence="7" type="ORF">K435DRAFT_867764</name>
</gene>
<evidence type="ECO:0000256" key="2">
    <source>
        <dbReference type="ARBA" id="ARBA00022574"/>
    </source>
</evidence>
<dbReference type="Proteomes" id="UP000297245">
    <property type="component" value="Unassembled WGS sequence"/>
</dbReference>
<dbReference type="Pfam" id="PF00400">
    <property type="entry name" value="WD40"/>
    <property type="match status" value="1"/>
</dbReference>
<keyword evidence="8" id="KW-1185">Reference proteome</keyword>
<dbReference type="EMBL" id="ML179472">
    <property type="protein sequence ID" value="THU86918.1"/>
    <property type="molecule type" value="Genomic_DNA"/>
</dbReference>
<dbReference type="PANTHER" id="PTHR19865:SF0">
    <property type="entry name" value="U3 SMALL NUCLEOLAR RNA-INTERACTING PROTEIN 2"/>
    <property type="match status" value="1"/>
</dbReference>
<evidence type="ECO:0000256" key="4">
    <source>
        <dbReference type="ARBA" id="ARBA00023242"/>
    </source>
</evidence>
<evidence type="ECO:0000256" key="6">
    <source>
        <dbReference type="SAM" id="SignalP"/>
    </source>
</evidence>
<comment type="subcellular location">
    <subcellularLocation>
        <location evidence="1">Nucleus</location>
    </subcellularLocation>
</comment>
<dbReference type="Gene3D" id="2.130.10.10">
    <property type="entry name" value="YVTN repeat-like/Quinoprotein amine dehydrogenase"/>
    <property type="match status" value="1"/>
</dbReference>
<dbReference type="InterPro" id="IPR036322">
    <property type="entry name" value="WD40_repeat_dom_sf"/>
</dbReference>
<dbReference type="InterPro" id="IPR001680">
    <property type="entry name" value="WD40_rpt"/>
</dbReference>
<evidence type="ECO:0000256" key="1">
    <source>
        <dbReference type="ARBA" id="ARBA00004123"/>
    </source>
</evidence>
<evidence type="ECO:0000313" key="8">
    <source>
        <dbReference type="Proteomes" id="UP000297245"/>
    </source>
</evidence>
<dbReference type="InterPro" id="IPR015943">
    <property type="entry name" value="WD40/YVTN_repeat-like_dom_sf"/>
</dbReference>
<evidence type="ECO:0000256" key="5">
    <source>
        <dbReference type="SAM" id="MobiDB-lite"/>
    </source>
</evidence>
<dbReference type="InterPro" id="IPR039241">
    <property type="entry name" value="Rrp9-like"/>
</dbReference>
<accession>A0A4S8LEP8</accession>
<dbReference type="SMART" id="SM00320">
    <property type="entry name" value="WD40"/>
    <property type="match status" value="3"/>
</dbReference>
<organism evidence="7 8">
    <name type="scientific">Dendrothele bispora (strain CBS 962.96)</name>
    <dbReference type="NCBI Taxonomy" id="1314807"/>
    <lineage>
        <taxon>Eukaryota</taxon>
        <taxon>Fungi</taxon>
        <taxon>Dikarya</taxon>
        <taxon>Basidiomycota</taxon>
        <taxon>Agaricomycotina</taxon>
        <taxon>Agaricomycetes</taxon>
        <taxon>Agaricomycetidae</taxon>
        <taxon>Agaricales</taxon>
        <taxon>Agaricales incertae sedis</taxon>
        <taxon>Dendrothele</taxon>
    </lineage>
</organism>
<keyword evidence="4" id="KW-0539">Nucleus</keyword>
<sequence length="482" mass="52361">MTWGWFVSAAFTSAFIPGLNFLSSLCAAACLTPTDPILAAAVIGGKYADKHVPAHIRHFPLKKSKLSEDSTNNVREKKKPSRTPSVSVSASKYIPTLHDYKGFIQVDSDGSEDEDTHVQPVDITQPVISADLIQSSPNFVEVSPKADGGVSKNPLQSRNVLDTQKFLKAVQDLRTRVLHPGRDSHLGTVLGVDLERIANSLQKAIAHKAVSIDSLRAETCVSVGARDQTARFWKIVDESQLVFRGGGKSKIREVLEGGLGRLDDEEDSAEREKENDVKKRFAEGSLECIAMIDESTFVTGGDSGSISLRSTSKKKPVFTQAVAHGLHEVPSETSGVIQTPRWITSIASLRYSDLFASGSWEGSIRLWQLDSKLKSFSLVGTIPAPGIVNSLRFATPSKDFFDRATWINSTTTNMRSPSTQGTENVEQQWHINGAKDAGTVNPVLLTAGLGQEPKFGRWLTLKEGASNGAMAFALMPRTPSRS</sequence>
<reference evidence="7 8" key="1">
    <citation type="journal article" date="2019" name="Nat. Ecol. Evol.">
        <title>Megaphylogeny resolves global patterns of mushroom evolution.</title>
        <authorList>
            <person name="Varga T."/>
            <person name="Krizsan K."/>
            <person name="Foldi C."/>
            <person name="Dima B."/>
            <person name="Sanchez-Garcia M."/>
            <person name="Sanchez-Ramirez S."/>
            <person name="Szollosi G.J."/>
            <person name="Szarkandi J.G."/>
            <person name="Papp V."/>
            <person name="Albert L."/>
            <person name="Andreopoulos W."/>
            <person name="Angelini C."/>
            <person name="Antonin V."/>
            <person name="Barry K.W."/>
            <person name="Bougher N.L."/>
            <person name="Buchanan P."/>
            <person name="Buyck B."/>
            <person name="Bense V."/>
            <person name="Catcheside P."/>
            <person name="Chovatia M."/>
            <person name="Cooper J."/>
            <person name="Damon W."/>
            <person name="Desjardin D."/>
            <person name="Finy P."/>
            <person name="Geml J."/>
            <person name="Haridas S."/>
            <person name="Hughes K."/>
            <person name="Justo A."/>
            <person name="Karasinski D."/>
            <person name="Kautmanova I."/>
            <person name="Kiss B."/>
            <person name="Kocsube S."/>
            <person name="Kotiranta H."/>
            <person name="LaButti K.M."/>
            <person name="Lechner B.E."/>
            <person name="Liimatainen K."/>
            <person name="Lipzen A."/>
            <person name="Lukacs Z."/>
            <person name="Mihaltcheva S."/>
            <person name="Morgado L.N."/>
            <person name="Niskanen T."/>
            <person name="Noordeloos M.E."/>
            <person name="Ohm R.A."/>
            <person name="Ortiz-Santana B."/>
            <person name="Ovrebo C."/>
            <person name="Racz N."/>
            <person name="Riley R."/>
            <person name="Savchenko A."/>
            <person name="Shiryaev A."/>
            <person name="Soop K."/>
            <person name="Spirin V."/>
            <person name="Szebenyi C."/>
            <person name="Tomsovsky M."/>
            <person name="Tulloss R.E."/>
            <person name="Uehling J."/>
            <person name="Grigoriev I.V."/>
            <person name="Vagvolgyi C."/>
            <person name="Papp T."/>
            <person name="Martin F.M."/>
            <person name="Miettinen O."/>
            <person name="Hibbett D.S."/>
            <person name="Nagy L.G."/>
        </authorList>
    </citation>
    <scope>NUCLEOTIDE SEQUENCE [LARGE SCALE GENOMIC DNA]</scope>
    <source>
        <strain evidence="7 8">CBS 962.96</strain>
    </source>
</reference>
<keyword evidence="2" id="KW-0853">WD repeat</keyword>
<feature type="signal peptide" evidence="6">
    <location>
        <begin position="1"/>
        <end position="28"/>
    </location>
</feature>
<dbReference type="PANTHER" id="PTHR19865">
    <property type="entry name" value="U3 SMALL NUCLEOLAR RNA INTERACTING PROTEIN 2"/>
    <property type="match status" value="1"/>
</dbReference>
<evidence type="ECO:0000256" key="3">
    <source>
        <dbReference type="ARBA" id="ARBA00022737"/>
    </source>
</evidence>
<keyword evidence="6" id="KW-0732">Signal</keyword>
<feature type="chain" id="PRO_5020840838" description="WD40 repeat-like protein" evidence="6">
    <location>
        <begin position="29"/>
        <end position="482"/>
    </location>
</feature>